<feature type="compositionally biased region" description="Basic and acidic residues" evidence="6">
    <location>
        <begin position="462"/>
        <end position="471"/>
    </location>
</feature>
<feature type="transmembrane region" description="Helical" evidence="7">
    <location>
        <begin position="271"/>
        <end position="290"/>
    </location>
</feature>
<protein>
    <recommendedName>
        <fullName evidence="8">Major facilitator superfamily (MFS) profile domain-containing protein</fullName>
    </recommendedName>
</protein>
<dbReference type="Proteomes" id="UP001367676">
    <property type="component" value="Unassembled WGS sequence"/>
</dbReference>
<feature type="transmembrane region" description="Helical" evidence="7">
    <location>
        <begin position="233"/>
        <end position="251"/>
    </location>
</feature>
<keyword evidence="4 7" id="KW-1133">Transmembrane helix</keyword>
<organism evidence="9 10">
    <name type="scientific">Parthenolecanium corni</name>
    <dbReference type="NCBI Taxonomy" id="536013"/>
    <lineage>
        <taxon>Eukaryota</taxon>
        <taxon>Metazoa</taxon>
        <taxon>Ecdysozoa</taxon>
        <taxon>Arthropoda</taxon>
        <taxon>Hexapoda</taxon>
        <taxon>Insecta</taxon>
        <taxon>Pterygota</taxon>
        <taxon>Neoptera</taxon>
        <taxon>Paraneoptera</taxon>
        <taxon>Hemiptera</taxon>
        <taxon>Sternorrhyncha</taxon>
        <taxon>Coccoidea</taxon>
        <taxon>Coccidae</taxon>
        <taxon>Parthenolecanium</taxon>
    </lineage>
</organism>
<proteinExistence type="predicted"/>
<dbReference type="InterPro" id="IPR020846">
    <property type="entry name" value="MFS_dom"/>
</dbReference>
<evidence type="ECO:0000259" key="8">
    <source>
        <dbReference type="PROSITE" id="PS50850"/>
    </source>
</evidence>
<dbReference type="AlphaFoldDB" id="A0AAN9TI49"/>
<evidence type="ECO:0000256" key="5">
    <source>
        <dbReference type="ARBA" id="ARBA00023136"/>
    </source>
</evidence>
<evidence type="ECO:0000256" key="1">
    <source>
        <dbReference type="ARBA" id="ARBA00004141"/>
    </source>
</evidence>
<name>A0AAN9TI49_9HEMI</name>
<evidence type="ECO:0000313" key="9">
    <source>
        <dbReference type="EMBL" id="KAK7595075.1"/>
    </source>
</evidence>
<sequence length="471" mass="52169">MNGQNDENDFVTNNQSWRESKSLLLITVAIALFLDNILVSAVVPILPQHLREIELAAQARSSFETIYQPSNLTEVLKNAESSNSSSTLSSEIMSNKSFAYTKNENISSEGTKFGFLLGSKPLLQLIANPFVGSLAYRFGYRRIMLTGFVLLFFSTLLFAYGESYEILFFARSLQGLASSCTSVTGMATLAKRFTVDKKRQNAMRIAMGGIALGLSLGPPYGGASYQYLGKKSPFLMLCGLTLIDGCMLLIISEPKTSGQKEQVKQTSFFKLIRDPYILITAVAEATLPLWMWDTMKSTRLQVGLAFVSNPICFILIMNVLGKLFLRFPRWLLIVIGGIFSGLCLALYPFCQDMYQIIAPSCIMGIGAALMELALMPEFAHLVDIRHTAEYGNVYAISDVAVCLGLWIAPSSAGFLYQRIGFNAVMFGSAFICFLYAPLGYFLKNPPARNKQRDSSEAPTTDKLLEEENLRR</sequence>
<dbReference type="InterPro" id="IPR011701">
    <property type="entry name" value="MFS"/>
</dbReference>
<dbReference type="PANTHER" id="PTHR23506:SF23">
    <property type="entry name" value="GH10249P"/>
    <property type="match status" value="1"/>
</dbReference>
<evidence type="ECO:0000256" key="4">
    <source>
        <dbReference type="ARBA" id="ARBA00022989"/>
    </source>
</evidence>
<feature type="transmembrane region" description="Helical" evidence="7">
    <location>
        <begin position="302"/>
        <end position="320"/>
    </location>
</feature>
<feature type="domain" description="Major facilitator superfamily (MFS) profile" evidence="8">
    <location>
        <begin position="24"/>
        <end position="471"/>
    </location>
</feature>
<dbReference type="Pfam" id="PF07690">
    <property type="entry name" value="MFS_1"/>
    <property type="match status" value="2"/>
</dbReference>
<dbReference type="PROSITE" id="PS50850">
    <property type="entry name" value="MFS"/>
    <property type="match status" value="1"/>
</dbReference>
<evidence type="ECO:0000256" key="2">
    <source>
        <dbReference type="ARBA" id="ARBA00022448"/>
    </source>
</evidence>
<keyword evidence="5 7" id="KW-0472">Membrane</keyword>
<keyword evidence="3 7" id="KW-0812">Transmembrane</keyword>
<evidence type="ECO:0000256" key="7">
    <source>
        <dbReference type="SAM" id="Phobius"/>
    </source>
</evidence>
<feature type="transmembrane region" description="Helical" evidence="7">
    <location>
        <begin position="23"/>
        <end position="46"/>
    </location>
</feature>
<dbReference type="PANTHER" id="PTHR23506">
    <property type="entry name" value="GH10249P"/>
    <property type="match status" value="1"/>
</dbReference>
<evidence type="ECO:0000256" key="6">
    <source>
        <dbReference type="SAM" id="MobiDB-lite"/>
    </source>
</evidence>
<accession>A0AAN9TI49</accession>
<gene>
    <name evidence="9" type="ORF">V9T40_001508</name>
</gene>
<reference evidence="9 10" key="1">
    <citation type="submission" date="2024-03" db="EMBL/GenBank/DDBJ databases">
        <title>Adaptation during the transition from Ophiocordyceps entomopathogen to insect associate is accompanied by gene loss and intensified selection.</title>
        <authorList>
            <person name="Ward C.M."/>
            <person name="Onetto C.A."/>
            <person name="Borneman A.R."/>
        </authorList>
    </citation>
    <scope>NUCLEOTIDE SEQUENCE [LARGE SCALE GENOMIC DNA]</scope>
    <source>
        <strain evidence="9">AWRI1</strain>
        <tissue evidence="9">Single Adult Female</tissue>
    </source>
</reference>
<dbReference type="Gene3D" id="1.20.1250.20">
    <property type="entry name" value="MFS general substrate transporter like domains"/>
    <property type="match status" value="2"/>
</dbReference>
<dbReference type="SUPFAM" id="SSF103473">
    <property type="entry name" value="MFS general substrate transporter"/>
    <property type="match status" value="1"/>
</dbReference>
<feature type="transmembrane region" description="Helical" evidence="7">
    <location>
        <begin position="327"/>
        <end position="347"/>
    </location>
</feature>
<dbReference type="GO" id="GO:0022857">
    <property type="term" value="F:transmembrane transporter activity"/>
    <property type="evidence" value="ECO:0007669"/>
    <property type="project" value="InterPro"/>
</dbReference>
<comment type="caution">
    <text evidence="9">The sequence shown here is derived from an EMBL/GenBank/DDBJ whole genome shotgun (WGS) entry which is preliminary data.</text>
</comment>
<dbReference type="InterPro" id="IPR050930">
    <property type="entry name" value="MFS_Vesicular_Transporter"/>
</dbReference>
<comment type="subcellular location">
    <subcellularLocation>
        <location evidence="1">Membrane</location>
        <topology evidence="1">Multi-pass membrane protein</topology>
    </subcellularLocation>
</comment>
<evidence type="ECO:0000256" key="3">
    <source>
        <dbReference type="ARBA" id="ARBA00022692"/>
    </source>
</evidence>
<evidence type="ECO:0000313" key="10">
    <source>
        <dbReference type="Proteomes" id="UP001367676"/>
    </source>
</evidence>
<dbReference type="InterPro" id="IPR036259">
    <property type="entry name" value="MFS_trans_sf"/>
</dbReference>
<feature type="transmembrane region" description="Helical" evidence="7">
    <location>
        <begin position="143"/>
        <end position="160"/>
    </location>
</feature>
<feature type="region of interest" description="Disordered" evidence="6">
    <location>
        <begin position="447"/>
        <end position="471"/>
    </location>
</feature>
<keyword evidence="2" id="KW-0813">Transport</keyword>
<feature type="transmembrane region" description="Helical" evidence="7">
    <location>
        <begin position="419"/>
        <end position="442"/>
    </location>
</feature>
<keyword evidence="10" id="KW-1185">Reference proteome</keyword>
<feature type="transmembrane region" description="Helical" evidence="7">
    <location>
        <begin position="353"/>
        <end position="375"/>
    </location>
</feature>
<feature type="transmembrane region" description="Helical" evidence="7">
    <location>
        <begin position="387"/>
        <end position="407"/>
    </location>
</feature>
<feature type="transmembrane region" description="Helical" evidence="7">
    <location>
        <begin position="202"/>
        <end position="221"/>
    </location>
</feature>
<dbReference type="EMBL" id="JBBCAQ010000019">
    <property type="protein sequence ID" value="KAK7595075.1"/>
    <property type="molecule type" value="Genomic_DNA"/>
</dbReference>
<dbReference type="GO" id="GO:0016020">
    <property type="term" value="C:membrane"/>
    <property type="evidence" value="ECO:0007669"/>
    <property type="project" value="UniProtKB-SubCell"/>
</dbReference>